<name>A0A5B0Q5V1_PUCGR</name>
<reference evidence="1 2" key="1">
    <citation type="submission" date="2019-05" db="EMBL/GenBank/DDBJ databases">
        <title>Emergence of the Ug99 lineage of the wheat stem rust pathogen through somatic hybridization.</title>
        <authorList>
            <person name="Li F."/>
            <person name="Upadhyaya N.M."/>
            <person name="Sperschneider J."/>
            <person name="Matny O."/>
            <person name="Nguyen-Phuc H."/>
            <person name="Mago R."/>
            <person name="Raley C."/>
            <person name="Miller M.E."/>
            <person name="Silverstein K.A.T."/>
            <person name="Henningsen E."/>
            <person name="Hirsch C.D."/>
            <person name="Visser B."/>
            <person name="Pretorius Z.A."/>
            <person name="Steffenson B.J."/>
            <person name="Schwessinger B."/>
            <person name="Dodds P.N."/>
            <person name="Figueroa M."/>
        </authorList>
    </citation>
    <scope>NUCLEOTIDE SEQUENCE [LARGE SCALE GENOMIC DNA]</scope>
    <source>
        <strain evidence="1">21-0</strain>
    </source>
</reference>
<accession>A0A5B0Q5V1</accession>
<proteinExistence type="predicted"/>
<evidence type="ECO:0000313" key="2">
    <source>
        <dbReference type="Proteomes" id="UP000324748"/>
    </source>
</evidence>
<organism evidence="1 2">
    <name type="scientific">Puccinia graminis f. sp. tritici</name>
    <dbReference type="NCBI Taxonomy" id="56615"/>
    <lineage>
        <taxon>Eukaryota</taxon>
        <taxon>Fungi</taxon>
        <taxon>Dikarya</taxon>
        <taxon>Basidiomycota</taxon>
        <taxon>Pucciniomycotina</taxon>
        <taxon>Pucciniomycetes</taxon>
        <taxon>Pucciniales</taxon>
        <taxon>Pucciniaceae</taxon>
        <taxon>Puccinia</taxon>
    </lineage>
</organism>
<comment type="caution">
    <text evidence="1">The sequence shown here is derived from an EMBL/GenBank/DDBJ whole genome shotgun (WGS) entry which is preliminary data.</text>
</comment>
<dbReference type="AlphaFoldDB" id="A0A5B0Q5V1"/>
<dbReference type="EMBL" id="VSWC01000028">
    <property type="protein sequence ID" value="KAA1108551.1"/>
    <property type="molecule type" value="Genomic_DNA"/>
</dbReference>
<gene>
    <name evidence="1" type="ORF">PGT21_016557</name>
</gene>
<dbReference type="Proteomes" id="UP000324748">
    <property type="component" value="Unassembled WGS sequence"/>
</dbReference>
<keyword evidence="2" id="KW-1185">Reference proteome</keyword>
<evidence type="ECO:0000313" key="1">
    <source>
        <dbReference type="EMBL" id="KAA1108551.1"/>
    </source>
</evidence>
<sequence length="109" mass="12479">MDHSEDNNTPVDVLPQEVLAQILIRRQHLASSSNARRTMLLESATLLLDDETGYDDLIGKHGGSKPGKKPNIPRNFEAGYQQLYQHYFSESPLYDSRLFRRCGTTLWDE</sequence>
<protein>
    <submittedName>
        <fullName evidence="1">Uncharacterized protein</fullName>
    </submittedName>
</protein>
<dbReference type="OrthoDB" id="2287304at2759"/>